<dbReference type="EMBL" id="SRZC01000020">
    <property type="protein sequence ID" value="TGX81013.1"/>
    <property type="molecule type" value="Genomic_DNA"/>
</dbReference>
<protein>
    <submittedName>
        <fullName evidence="1">Helicase</fullName>
    </submittedName>
</protein>
<sequence>MAQHNDEMNLAWQYIAGTQTSVFLTGKAGTGKTTFLRRLRELSPKRMVVLAPTGVAALNADGQTIHSFFQLDFKPFVPGVTNNPDTKRRGRPPKDKKYFSMSKQKKNLIRTMDLLVIDEVSMVRCDLLDAVDDVLRKYRNPLLPFGGVQLLLIGDLQQLPPVIKEEEWKLLSQHYATPYFFSAQSLLNLPYVTIELCHIYRQQNERFISILSAIRENRVTADVLAALNARYVPGFRESENWIRLTTHNAMAQRYNDRRLDALPSPAVTFKAKITGNFPELSFPTDERLVLKAGAQVMFLKNDNSAEKRYYNGKIGRVEEISPRGLIVSCANEAGGRYRIDVEQEEWENKKYIIDGETKEIREEVDGTFRQYPLRLAWAITVHKSQGLTFDHAVIDANQAFTHGQVYVALSRCRTLEGLVLSAPLDAASVITDQTVNDYVSESLSESVDSEKRLPRLRYEYYYQLLQEQFSFGKLAYDFEYLMRVVCTNLQNSHPGLVDIIREAQPRILNELVAVADKFKVQYDIIFTRAGAEYAKDEQLKQRINSASKYFLDKVIDILSPVIKASGITINNKAVKKQYGNALDALLLSYNIKAGTLRSTLEHGFDVRRYVESKAKSSIEDTGGKTKKK</sequence>
<name>A0AC61QNA7_9BACT</name>
<keyword evidence="1" id="KW-0378">Hydrolase</keyword>
<keyword evidence="1" id="KW-0347">Helicase</keyword>
<comment type="caution">
    <text evidence="1">The sequence shown here is derived from an EMBL/GenBank/DDBJ whole genome shotgun (WGS) entry which is preliminary data.</text>
</comment>
<keyword evidence="1" id="KW-0067">ATP-binding</keyword>
<gene>
    <name evidence="1" type="ORF">E5358_11600</name>
</gene>
<proteinExistence type="predicted"/>
<keyword evidence="1" id="KW-0547">Nucleotide-binding</keyword>
<keyword evidence="2" id="KW-1185">Reference proteome</keyword>
<reference evidence="1" key="1">
    <citation type="submission" date="2019-04" db="EMBL/GenBank/DDBJ databases">
        <title>Microbes associate with the intestines of laboratory mice.</title>
        <authorList>
            <person name="Navarre W."/>
            <person name="Wong E."/>
            <person name="Huang K."/>
            <person name="Tropini C."/>
            <person name="Ng K."/>
            <person name="Yu B."/>
        </authorList>
    </citation>
    <scope>NUCLEOTIDE SEQUENCE</scope>
    <source>
        <strain evidence="1">NM73_A23</strain>
    </source>
</reference>
<dbReference type="Proteomes" id="UP000308886">
    <property type="component" value="Unassembled WGS sequence"/>
</dbReference>
<organism evidence="1 2">
    <name type="scientific">Palleniella muris</name>
    <dbReference type="NCBI Taxonomy" id="3038145"/>
    <lineage>
        <taxon>Bacteria</taxon>
        <taxon>Pseudomonadati</taxon>
        <taxon>Bacteroidota</taxon>
        <taxon>Bacteroidia</taxon>
        <taxon>Bacteroidales</taxon>
        <taxon>Prevotellaceae</taxon>
        <taxon>Palleniella</taxon>
    </lineage>
</organism>
<accession>A0AC61QNA7</accession>
<evidence type="ECO:0000313" key="1">
    <source>
        <dbReference type="EMBL" id="TGX81013.1"/>
    </source>
</evidence>
<evidence type="ECO:0000313" key="2">
    <source>
        <dbReference type="Proteomes" id="UP000308886"/>
    </source>
</evidence>